<evidence type="ECO:0000259" key="5">
    <source>
        <dbReference type="Pfam" id="PF00151"/>
    </source>
</evidence>
<sequence length="229" mass="24601">MLYSHGYIDSAEGEKAQLIVNAYNKNGRYNILLLDWRELAAEFYPFVVFDLQTLGKEVATQILLMGILGRLHFVGHSLGGQLGGLVGKEIISQSGGTKKLIRISALDPAGPGFVSIGELTKRLTKNDAEFVDVIHTNAGGFGYPDNTGTVDFYPNGGRTQPGCDTDAESCAHQRAVYLWAESVEKGSAVSFLSNNPNGGPRIQMGNNCPLSATGTYYLATAGTYPYSLP</sequence>
<dbReference type="Gene3D" id="3.40.50.1820">
    <property type="entry name" value="alpha/beta hydrolase"/>
    <property type="match status" value="1"/>
</dbReference>
<dbReference type="GO" id="GO:0017171">
    <property type="term" value="F:serine hydrolase activity"/>
    <property type="evidence" value="ECO:0007669"/>
    <property type="project" value="TreeGrafter"/>
</dbReference>
<dbReference type="InterPro" id="IPR013818">
    <property type="entry name" value="Lipase"/>
</dbReference>
<name>A0A9Q0N0J0_9DIPT</name>
<dbReference type="EMBL" id="WJQU01000002">
    <property type="protein sequence ID" value="KAJ6641375.1"/>
    <property type="molecule type" value="Genomic_DNA"/>
</dbReference>
<comment type="caution">
    <text evidence="6">The sequence shown here is derived from an EMBL/GenBank/DDBJ whole genome shotgun (WGS) entry which is preliminary data.</text>
</comment>
<dbReference type="Proteomes" id="UP001151699">
    <property type="component" value="Chromosome B"/>
</dbReference>
<comment type="subcellular location">
    <subcellularLocation>
        <location evidence="1">Secreted</location>
    </subcellularLocation>
</comment>
<dbReference type="GO" id="GO:0016298">
    <property type="term" value="F:lipase activity"/>
    <property type="evidence" value="ECO:0007669"/>
    <property type="project" value="InterPro"/>
</dbReference>
<evidence type="ECO:0000256" key="2">
    <source>
        <dbReference type="ARBA" id="ARBA00010701"/>
    </source>
</evidence>
<evidence type="ECO:0000256" key="4">
    <source>
        <dbReference type="RuleBase" id="RU004262"/>
    </source>
</evidence>
<accession>A0A9Q0N0J0</accession>
<dbReference type="Pfam" id="PF00151">
    <property type="entry name" value="Lipase"/>
    <property type="match status" value="1"/>
</dbReference>
<dbReference type="AlphaFoldDB" id="A0A9Q0N0J0"/>
<dbReference type="OrthoDB" id="8019583at2759"/>
<keyword evidence="7" id="KW-1185">Reference proteome</keyword>
<feature type="domain" description="Lipase" evidence="5">
    <location>
        <begin position="2"/>
        <end position="187"/>
    </location>
</feature>
<keyword evidence="3" id="KW-0964">Secreted</keyword>
<dbReference type="PANTHER" id="PTHR11610">
    <property type="entry name" value="LIPASE"/>
    <property type="match status" value="1"/>
</dbReference>
<dbReference type="GO" id="GO:0005615">
    <property type="term" value="C:extracellular space"/>
    <property type="evidence" value="ECO:0007669"/>
    <property type="project" value="TreeGrafter"/>
</dbReference>
<reference evidence="6" key="1">
    <citation type="submission" date="2022-07" db="EMBL/GenBank/DDBJ databases">
        <authorList>
            <person name="Trinca V."/>
            <person name="Uliana J.V.C."/>
            <person name="Torres T.T."/>
            <person name="Ward R.J."/>
            <person name="Monesi N."/>
        </authorList>
    </citation>
    <scope>NUCLEOTIDE SEQUENCE</scope>
    <source>
        <strain evidence="6">HSMRA1968</strain>
        <tissue evidence="6">Whole embryos</tissue>
    </source>
</reference>
<dbReference type="InterPro" id="IPR029058">
    <property type="entry name" value="AB_hydrolase_fold"/>
</dbReference>
<comment type="similarity">
    <text evidence="2 4">Belongs to the AB hydrolase superfamily. Lipase family.</text>
</comment>
<evidence type="ECO:0000313" key="7">
    <source>
        <dbReference type="Proteomes" id="UP001151699"/>
    </source>
</evidence>
<proteinExistence type="inferred from homology"/>
<evidence type="ECO:0000313" key="6">
    <source>
        <dbReference type="EMBL" id="KAJ6641375.1"/>
    </source>
</evidence>
<gene>
    <name evidence="6" type="primary">VEST1_0</name>
    <name evidence="6" type="ORF">Bhyg_06314</name>
</gene>
<evidence type="ECO:0000256" key="3">
    <source>
        <dbReference type="ARBA" id="ARBA00022525"/>
    </source>
</evidence>
<dbReference type="InterPro" id="IPR000734">
    <property type="entry name" value="TAG_lipase"/>
</dbReference>
<evidence type="ECO:0000256" key="1">
    <source>
        <dbReference type="ARBA" id="ARBA00004613"/>
    </source>
</evidence>
<organism evidence="6 7">
    <name type="scientific">Pseudolycoriella hygida</name>
    <dbReference type="NCBI Taxonomy" id="35572"/>
    <lineage>
        <taxon>Eukaryota</taxon>
        <taxon>Metazoa</taxon>
        <taxon>Ecdysozoa</taxon>
        <taxon>Arthropoda</taxon>
        <taxon>Hexapoda</taxon>
        <taxon>Insecta</taxon>
        <taxon>Pterygota</taxon>
        <taxon>Neoptera</taxon>
        <taxon>Endopterygota</taxon>
        <taxon>Diptera</taxon>
        <taxon>Nematocera</taxon>
        <taxon>Sciaroidea</taxon>
        <taxon>Sciaridae</taxon>
        <taxon>Pseudolycoriella</taxon>
    </lineage>
</organism>
<dbReference type="SUPFAM" id="SSF53474">
    <property type="entry name" value="alpha/beta-Hydrolases"/>
    <property type="match status" value="1"/>
</dbReference>
<dbReference type="GO" id="GO:0016042">
    <property type="term" value="P:lipid catabolic process"/>
    <property type="evidence" value="ECO:0007669"/>
    <property type="project" value="TreeGrafter"/>
</dbReference>
<protein>
    <submittedName>
        <fullName evidence="6">Phospholipase A1 VesT1.02</fullName>
    </submittedName>
</protein>
<dbReference type="PANTHER" id="PTHR11610:SF37">
    <property type="entry name" value="GH01208P"/>
    <property type="match status" value="1"/>
</dbReference>